<dbReference type="AlphaFoldDB" id="A0A7W6LH95"/>
<evidence type="ECO:0000256" key="2">
    <source>
        <dbReference type="PIRSR" id="PIRSR613078-2"/>
    </source>
</evidence>
<comment type="caution">
    <text evidence="3">The sequence shown here is derived from an EMBL/GenBank/DDBJ whole genome shotgun (WGS) entry which is preliminary data.</text>
</comment>
<protein>
    <submittedName>
        <fullName evidence="3">Putative phosphoglycerate mutase</fullName>
        <ecNumber evidence="3">5.4.2.12</ecNumber>
    </submittedName>
</protein>
<feature type="active site" description="Tele-phosphohistidine intermediate" evidence="1">
    <location>
        <position position="7"/>
    </location>
</feature>
<proteinExistence type="predicted"/>
<feature type="active site" description="Proton donor/acceptor" evidence="1">
    <location>
        <position position="85"/>
    </location>
</feature>
<dbReference type="EC" id="5.4.2.12" evidence="3"/>
<evidence type="ECO:0000256" key="1">
    <source>
        <dbReference type="PIRSR" id="PIRSR613078-1"/>
    </source>
</evidence>
<organism evidence="3 4">
    <name type="scientific">Rhizobium rhizoryzae</name>
    <dbReference type="NCBI Taxonomy" id="451876"/>
    <lineage>
        <taxon>Bacteria</taxon>
        <taxon>Pseudomonadati</taxon>
        <taxon>Pseudomonadota</taxon>
        <taxon>Alphaproteobacteria</taxon>
        <taxon>Hyphomicrobiales</taxon>
        <taxon>Rhizobiaceae</taxon>
        <taxon>Rhizobium/Agrobacterium group</taxon>
        <taxon>Rhizobium</taxon>
    </lineage>
</organism>
<name>A0A7W6LH95_9HYPH</name>
<dbReference type="PROSITE" id="PS00175">
    <property type="entry name" value="PG_MUTASE"/>
    <property type="match status" value="1"/>
</dbReference>
<dbReference type="GO" id="GO:0005737">
    <property type="term" value="C:cytoplasm"/>
    <property type="evidence" value="ECO:0007669"/>
    <property type="project" value="TreeGrafter"/>
</dbReference>
<dbReference type="InterPro" id="IPR013078">
    <property type="entry name" value="His_Pase_superF_clade-1"/>
</dbReference>
<dbReference type="InterPro" id="IPR029033">
    <property type="entry name" value="His_PPase_superfam"/>
</dbReference>
<dbReference type="Pfam" id="PF00300">
    <property type="entry name" value="His_Phos_1"/>
    <property type="match status" value="1"/>
</dbReference>
<dbReference type="InterPro" id="IPR050275">
    <property type="entry name" value="PGM_Phosphatase"/>
</dbReference>
<dbReference type="EMBL" id="JACIEC010000001">
    <property type="protein sequence ID" value="MBB4143182.1"/>
    <property type="molecule type" value="Genomic_DNA"/>
</dbReference>
<gene>
    <name evidence="3" type="ORF">GGQ72_001681</name>
</gene>
<accession>A0A7W6LH95</accession>
<feature type="binding site" evidence="2">
    <location>
        <position position="96"/>
    </location>
    <ligand>
        <name>substrate</name>
    </ligand>
</feature>
<sequence>MIYLLRHGETVWNTLGRFQGQKDSPLTKHGIEQADLVSTLLYHQLEGDCRSFDFQVSPLGRTRETADRLKLRIPLPSQEDARLMEVTVGSWDGLTKFEIDMEYPGHLDGSDLYDWYFRSPDGETFDDACNRARDWISDIKRPTIALSHGLFGRIVRGVYAGLSMRETLELPVPQDGFYLLRDGGFSLIDRNCHTVDVAN</sequence>
<dbReference type="PANTHER" id="PTHR48100:SF59">
    <property type="entry name" value="ADENOSYLCOBALAMIN_ALPHA-RIBAZOLE PHOSPHATASE"/>
    <property type="match status" value="1"/>
</dbReference>
<dbReference type="PIRSF" id="PIRSF000709">
    <property type="entry name" value="6PFK_2-Ptase"/>
    <property type="match status" value="1"/>
</dbReference>
<dbReference type="InterPro" id="IPR001345">
    <property type="entry name" value="PG/BPGM_mutase_AS"/>
</dbReference>
<feature type="binding site" evidence="2">
    <location>
        <begin position="6"/>
        <end position="13"/>
    </location>
    <ligand>
        <name>substrate</name>
    </ligand>
</feature>
<evidence type="ECO:0000313" key="3">
    <source>
        <dbReference type="EMBL" id="MBB4143182.1"/>
    </source>
</evidence>
<dbReference type="PANTHER" id="PTHR48100">
    <property type="entry name" value="BROAD-SPECIFICITY PHOSPHATASE YOR283W-RELATED"/>
    <property type="match status" value="1"/>
</dbReference>
<dbReference type="GO" id="GO:0004619">
    <property type="term" value="F:phosphoglycerate mutase activity"/>
    <property type="evidence" value="ECO:0007669"/>
    <property type="project" value="UniProtKB-EC"/>
</dbReference>
<dbReference type="Gene3D" id="3.40.50.1240">
    <property type="entry name" value="Phosphoglycerate mutase-like"/>
    <property type="match status" value="1"/>
</dbReference>
<keyword evidence="4" id="KW-1185">Reference proteome</keyword>
<dbReference type="RefSeq" id="WP_165132828.1">
    <property type="nucleotide sequence ID" value="NZ_CP049250.1"/>
</dbReference>
<evidence type="ECO:0000313" key="4">
    <source>
        <dbReference type="Proteomes" id="UP000519897"/>
    </source>
</evidence>
<dbReference type="SUPFAM" id="SSF53254">
    <property type="entry name" value="Phosphoglycerate mutase-like"/>
    <property type="match status" value="1"/>
</dbReference>
<dbReference type="Proteomes" id="UP000519897">
    <property type="component" value="Unassembled WGS sequence"/>
</dbReference>
<dbReference type="CDD" id="cd07067">
    <property type="entry name" value="HP_PGM_like"/>
    <property type="match status" value="1"/>
</dbReference>
<reference evidence="3 4" key="1">
    <citation type="submission" date="2020-08" db="EMBL/GenBank/DDBJ databases">
        <title>Genomic Encyclopedia of Type Strains, Phase IV (KMG-IV): sequencing the most valuable type-strain genomes for metagenomic binning, comparative biology and taxonomic classification.</title>
        <authorList>
            <person name="Goeker M."/>
        </authorList>
    </citation>
    <scope>NUCLEOTIDE SEQUENCE [LARGE SCALE GENOMIC DNA]</scope>
    <source>
        <strain evidence="3 4">DSM 29514</strain>
    </source>
</reference>
<dbReference type="GO" id="GO:0016791">
    <property type="term" value="F:phosphatase activity"/>
    <property type="evidence" value="ECO:0007669"/>
    <property type="project" value="TreeGrafter"/>
</dbReference>
<dbReference type="SMART" id="SM00855">
    <property type="entry name" value="PGAM"/>
    <property type="match status" value="1"/>
</dbReference>
<feature type="binding site" evidence="2">
    <location>
        <position position="61"/>
    </location>
    <ligand>
        <name>substrate</name>
    </ligand>
</feature>
<keyword evidence="3" id="KW-0413">Isomerase</keyword>